<sequence length="168" mass="18760">MNLAAKGIAISSVRLSMLAAAVFIISTPWIAGWALSTFVIWSASFVGLVYAVNLLLVRTAARWDIRNRVPRGEQVRLVVVVRRKVGRLPFSLLGDEFVVALTDRRLLIRPRSTFTGRPRGALHLGEQVTFRQGKILSIETESGVSIDALVQVAHRHDVAHWVDRLKDR</sequence>
<feature type="transmembrane region" description="Helical" evidence="1">
    <location>
        <begin position="12"/>
        <end position="32"/>
    </location>
</feature>
<evidence type="ECO:0000256" key="1">
    <source>
        <dbReference type="SAM" id="Phobius"/>
    </source>
</evidence>
<keyword evidence="1" id="KW-0472">Membrane</keyword>
<comment type="caution">
    <text evidence="2">The sequence shown here is derived from an EMBL/GenBank/DDBJ whole genome shotgun (WGS) entry which is preliminary data.</text>
</comment>
<gene>
    <name evidence="2" type="ORF">ACFPQ9_00530</name>
</gene>
<proteinExistence type="predicted"/>
<dbReference type="Proteomes" id="UP001596263">
    <property type="component" value="Unassembled WGS sequence"/>
</dbReference>
<reference evidence="3" key="1">
    <citation type="journal article" date="2019" name="Int. J. Syst. Evol. Microbiol.">
        <title>The Global Catalogue of Microorganisms (GCM) 10K type strain sequencing project: providing services to taxonomists for standard genome sequencing and annotation.</title>
        <authorList>
            <consortium name="The Broad Institute Genomics Platform"/>
            <consortium name="The Broad Institute Genome Sequencing Center for Infectious Disease"/>
            <person name="Wu L."/>
            <person name="Ma J."/>
        </authorList>
    </citation>
    <scope>NUCLEOTIDE SEQUENCE [LARGE SCALE GENOMIC DNA]</scope>
    <source>
        <strain evidence="3">KCTC 42586</strain>
    </source>
</reference>
<evidence type="ECO:0000313" key="3">
    <source>
        <dbReference type="Proteomes" id="UP001596263"/>
    </source>
</evidence>
<keyword evidence="3" id="KW-1185">Reference proteome</keyword>
<feature type="transmembrane region" description="Helical" evidence="1">
    <location>
        <begin position="38"/>
        <end position="57"/>
    </location>
</feature>
<name>A0ABW0CAI1_STRCD</name>
<evidence type="ECO:0000313" key="2">
    <source>
        <dbReference type="EMBL" id="MFC5212313.1"/>
    </source>
</evidence>
<organism evidence="2 3">
    <name type="scientific">Streptomyces coerulescens</name>
    <dbReference type="NCBI Taxonomy" id="29304"/>
    <lineage>
        <taxon>Bacteria</taxon>
        <taxon>Bacillati</taxon>
        <taxon>Actinomycetota</taxon>
        <taxon>Actinomycetes</taxon>
        <taxon>Kitasatosporales</taxon>
        <taxon>Streptomycetaceae</taxon>
        <taxon>Streptomyces</taxon>
    </lineage>
</organism>
<dbReference type="EMBL" id="JBHSKM010000001">
    <property type="protein sequence ID" value="MFC5212313.1"/>
    <property type="molecule type" value="Genomic_DNA"/>
</dbReference>
<keyword evidence="1" id="KW-1133">Transmembrane helix</keyword>
<accession>A0ABW0CAI1</accession>
<dbReference type="RefSeq" id="WP_380844645.1">
    <property type="nucleotide sequence ID" value="NZ_JBHSKM010000001.1"/>
</dbReference>
<keyword evidence="1" id="KW-0812">Transmembrane</keyword>
<protein>
    <submittedName>
        <fullName evidence="2">Uncharacterized protein</fullName>
    </submittedName>
</protein>